<proteinExistence type="predicted"/>
<accession>A0A4C1SB32</accession>
<dbReference type="EMBL" id="BGZK01003197">
    <property type="protein sequence ID" value="GBO98596.1"/>
    <property type="molecule type" value="Genomic_DNA"/>
</dbReference>
<dbReference type="AlphaFoldDB" id="A0A4C1SB32"/>
<sequence length="115" mass="13246">MPEKPVPPSGPYLKDCWVVVDYPIATRKEGDQELCPSISRWTDLWKVILDSLPDELSDVEVHDQAFADDVILVSLVDRSDLYWKEPIVYCRSSCNGDPNKFKFASQKLKSWLRES</sequence>
<gene>
    <name evidence="1" type="ORF">EVAR_97398_1</name>
</gene>
<reference evidence="1 2" key="1">
    <citation type="journal article" date="2019" name="Commun. Biol.">
        <title>The bagworm genome reveals a unique fibroin gene that provides high tensile strength.</title>
        <authorList>
            <person name="Kono N."/>
            <person name="Nakamura H."/>
            <person name="Ohtoshi R."/>
            <person name="Tomita M."/>
            <person name="Numata K."/>
            <person name="Arakawa K."/>
        </authorList>
    </citation>
    <scope>NUCLEOTIDE SEQUENCE [LARGE SCALE GENOMIC DNA]</scope>
</reference>
<keyword evidence="2" id="KW-1185">Reference proteome</keyword>
<dbReference type="Proteomes" id="UP000299102">
    <property type="component" value="Unassembled WGS sequence"/>
</dbReference>
<evidence type="ECO:0000313" key="2">
    <source>
        <dbReference type="Proteomes" id="UP000299102"/>
    </source>
</evidence>
<comment type="caution">
    <text evidence="1">The sequence shown here is derived from an EMBL/GenBank/DDBJ whole genome shotgun (WGS) entry which is preliminary data.</text>
</comment>
<organism evidence="1 2">
    <name type="scientific">Eumeta variegata</name>
    <name type="common">Bagworm moth</name>
    <name type="synonym">Eumeta japonica</name>
    <dbReference type="NCBI Taxonomy" id="151549"/>
    <lineage>
        <taxon>Eukaryota</taxon>
        <taxon>Metazoa</taxon>
        <taxon>Ecdysozoa</taxon>
        <taxon>Arthropoda</taxon>
        <taxon>Hexapoda</taxon>
        <taxon>Insecta</taxon>
        <taxon>Pterygota</taxon>
        <taxon>Neoptera</taxon>
        <taxon>Endopterygota</taxon>
        <taxon>Lepidoptera</taxon>
        <taxon>Glossata</taxon>
        <taxon>Ditrysia</taxon>
        <taxon>Tineoidea</taxon>
        <taxon>Psychidae</taxon>
        <taxon>Oiketicinae</taxon>
        <taxon>Eumeta</taxon>
    </lineage>
</organism>
<protein>
    <recommendedName>
        <fullName evidence="3">Reverse transcriptase domain-containing protein</fullName>
    </recommendedName>
</protein>
<name>A0A4C1SB32_EUMVA</name>
<evidence type="ECO:0008006" key="3">
    <source>
        <dbReference type="Google" id="ProtNLM"/>
    </source>
</evidence>
<evidence type="ECO:0000313" key="1">
    <source>
        <dbReference type="EMBL" id="GBO98596.1"/>
    </source>
</evidence>